<dbReference type="Proteomes" id="UP000178659">
    <property type="component" value="Unassembled WGS sequence"/>
</dbReference>
<organism evidence="1 2">
    <name type="scientific">Candidatus Blackburnbacteria bacterium RIFCSPLOWO2_01_FULL_40_20</name>
    <dbReference type="NCBI Taxonomy" id="1797519"/>
    <lineage>
        <taxon>Bacteria</taxon>
        <taxon>Candidatus Blackburniibacteriota</taxon>
    </lineage>
</organism>
<accession>A0A1G1VCP9</accession>
<evidence type="ECO:0000313" key="1">
    <source>
        <dbReference type="EMBL" id="OGY13273.1"/>
    </source>
</evidence>
<dbReference type="EMBL" id="MHCC01000017">
    <property type="protein sequence ID" value="OGY13273.1"/>
    <property type="molecule type" value="Genomic_DNA"/>
</dbReference>
<name>A0A1G1VCP9_9BACT</name>
<gene>
    <name evidence="1" type="ORF">A3A77_02480</name>
</gene>
<evidence type="ECO:0008006" key="3">
    <source>
        <dbReference type="Google" id="ProtNLM"/>
    </source>
</evidence>
<dbReference type="AlphaFoldDB" id="A0A1G1VCP9"/>
<dbReference type="InterPro" id="IPR038573">
    <property type="entry name" value="BrnT_sf"/>
</dbReference>
<proteinExistence type="predicted"/>
<comment type="caution">
    <text evidence="1">The sequence shown here is derived from an EMBL/GenBank/DDBJ whole genome shotgun (WGS) entry which is preliminary data.</text>
</comment>
<evidence type="ECO:0000313" key="2">
    <source>
        <dbReference type="Proteomes" id="UP000178659"/>
    </source>
</evidence>
<dbReference type="Gene3D" id="3.10.450.530">
    <property type="entry name" value="Ribonuclease toxin, BrnT, of type II toxin-antitoxin system"/>
    <property type="match status" value="1"/>
</dbReference>
<sequence length="97" mass="11490">MTKIKIEQLIWDKWNTEHIKKHDVSREEVEEVIENVIAHRKGYDGRVILIGRSGKRIISIIIAKEKSGNYYIPTARDADRKERKLVYEKEKEQNSKV</sequence>
<protein>
    <recommendedName>
        <fullName evidence="3">Toxin</fullName>
    </recommendedName>
</protein>
<reference evidence="1 2" key="1">
    <citation type="journal article" date="2016" name="Nat. Commun.">
        <title>Thousands of microbial genomes shed light on interconnected biogeochemical processes in an aquifer system.</title>
        <authorList>
            <person name="Anantharaman K."/>
            <person name="Brown C.T."/>
            <person name="Hug L.A."/>
            <person name="Sharon I."/>
            <person name="Castelle C.J."/>
            <person name="Probst A.J."/>
            <person name="Thomas B.C."/>
            <person name="Singh A."/>
            <person name="Wilkins M.J."/>
            <person name="Karaoz U."/>
            <person name="Brodie E.L."/>
            <person name="Williams K.H."/>
            <person name="Hubbard S.S."/>
            <person name="Banfield J.F."/>
        </authorList>
    </citation>
    <scope>NUCLEOTIDE SEQUENCE [LARGE SCALE GENOMIC DNA]</scope>
</reference>